<comment type="caution">
    <text evidence="3">The sequence shown here is derived from an EMBL/GenBank/DDBJ whole genome shotgun (WGS) entry which is preliminary data.</text>
</comment>
<feature type="region of interest" description="Disordered" evidence="1">
    <location>
        <begin position="200"/>
        <end position="268"/>
    </location>
</feature>
<dbReference type="Proteomes" id="UP001055111">
    <property type="component" value="Unassembled WGS sequence"/>
</dbReference>
<keyword evidence="2" id="KW-0812">Transmembrane</keyword>
<dbReference type="EMBL" id="BPUS01000004">
    <property type="protein sequence ID" value="GJH25683.1"/>
    <property type="molecule type" value="Genomic_DNA"/>
</dbReference>
<evidence type="ECO:0000313" key="4">
    <source>
        <dbReference type="Proteomes" id="UP001055111"/>
    </source>
</evidence>
<dbReference type="AlphaFoldDB" id="A0AA37IBR4"/>
<name>A0AA37IBR4_9BURK</name>
<evidence type="ECO:0000256" key="2">
    <source>
        <dbReference type="SAM" id="Phobius"/>
    </source>
</evidence>
<protein>
    <submittedName>
        <fullName evidence="3">Uncharacterized protein</fullName>
    </submittedName>
</protein>
<keyword evidence="2" id="KW-0472">Membrane</keyword>
<evidence type="ECO:0000256" key="1">
    <source>
        <dbReference type="SAM" id="MobiDB-lite"/>
    </source>
</evidence>
<proteinExistence type="predicted"/>
<accession>A0AA37IBR4</accession>
<keyword evidence="2" id="KW-1133">Transmembrane helix</keyword>
<evidence type="ECO:0000313" key="3">
    <source>
        <dbReference type="EMBL" id="GJH25683.1"/>
    </source>
</evidence>
<feature type="region of interest" description="Disordered" evidence="1">
    <location>
        <begin position="157"/>
        <end position="177"/>
    </location>
</feature>
<sequence>MRAVEAARGVTRHFQEPSEVARVRWSVRPRRREPRLPAPATATASTVVIEPQRASNSILATVAMGGVVISACFLIRAYFEQHPSTARAAGLPVAVAGSVGQQNPPKVDVAPQRIVEATHRGPANSSAETPSPLMAVAASSEDHDTPPVVVPERPVAAKHPASRAQHAVKAAPKTVSKTDSKAVSKFASKAKPAAACAHKAGRACTEPPQRRVASAEPKNRQAAKSPSSAPVARTKTAPKEFQKVAAIPAPVKPAMTTDGSWKPGKTKN</sequence>
<dbReference type="RefSeq" id="WP_238212292.1">
    <property type="nucleotide sequence ID" value="NZ_BPUS01000004.1"/>
</dbReference>
<gene>
    <name evidence="3" type="ORF">CBA19CS42_14225</name>
</gene>
<organism evidence="3 4">
    <name type="scientific">Caballeronia novacaledonica</name>
    <dbReference type="NCBI Taxonomy" id="1544861"/>
    <lineage>
        <taxon>Bacteria</taxon>
        <taxon>Pseudomonadati</taxon>
        <taxon>Pseudomonadota</taxon>
        <taxon>Betaproteobacteria</taxon>
        <taxon>Burkholderiales</taxon>
        <taxon>Burkholderiaceae</taxon>
        <taxon>Caballeronia</taxon>
    </lineage>
</organism>
<reference evidence="3" key="1">
    <citation type="submission" date="2022-09" db="EMBL/GenBank/DDBJ databases">
        <title>Isolation and characterization of 3-chlorobenzoate degrading bacteria from soils in Shizuoka.</title>
        <authorList>
            <person name="Ifat A."/>
            <person name="Ogawa N."/>
            <person name="Kimbara K."/>
            <person name="Moriuchi R."/>
            <person name="Dohra H."/>
            <person name="Shintani M."/>
        </authorList>
    </citation>
    <scope>NUCLEOTIDE SEQUENCE</scope>
    <source>
        <strain evidence="3">19CS4-2</strain>
    </source>
</reference>
<feature type="transmembrane region" description="Helical" evidence="2">
    <location>
        <begin position="58"/>
        <end position="79"/>
    </location>
</feature>
<feature type="compositionally biased region" description="Low complexity" evidence="1">
    <location>
        <begin position="243"/>
        <end position="254"/>
    </location>
</feature>